<evidence type="ECO:0008006" key="9">
    <source>
        <dbReference type="Google" id="ProtNLM"/>
    </source>
</evidence>
<accession>A0A2S4VPM5</accession>
<dbReference type="SUPFAM" id="SSF111331">
    <property type="entry name" value="NAD kinase/diacylglycerol kinase-like"/>
    <property type="match status" value="1"/>
</dbReference>
<feature type="region of interest" description="Disordered" evidence="6">
    <location>
        <begin position="1"/>
        <end position="167"/>
    </location>
</feature>
<dbReference type="Gene3D" id="3.40.50.10330">
    <property type="entry name" value="Probable inorganic polyphosphate/atp-NAD kinase, domain 1"/>
    <property type="match status" value="1"/>
</dbReference>
<feature type="region of interest" description="Disordered" evidence="6">
    <location>
        <begin position="302"/>
        <end position="321"/>
    </location>
</feature>
<comment type="similarity">
    <text evidence="1">Belongs to the NAD kinase family.</text>
</comment>
<dbReference type="Pfam" id="PF20143">
    <property type="entry name" value="NAD_kinase_C"/>
    <property type="match status" value="1"/>
</dbReference>
<feature type="compositionally biased region" description="Polar residues" evidence="6">
    <location>
        <begin position="763"/>
        <end position="781"/>
    </location>
</feature>
<evidence type="ECO:0000256" key="4">
    <source>
        <dbReference type="ARBA" id="ARBA00022857"/>
    </source>
</evidence>
<dbReference type="VEuPathDB" id="FungiDB:PSHT_09918"/>
<feature type="compositionally biased region" description="Pro residues" evidence="6">
    <location>
        <begin position="92"/>
        <end position="105"/>
    </location>
</feature>
<dbReference type="VEuPathDB" id="FungiDB:PSTT_05223"/>
<feature type="compositionally biased region" description="Low complexity" evidence="6">
    <location>
        <begin position="1"/>
        <end position="28"/>
    </location>
</feature>
<dbReference type="HAMAP" id="MF_00361">
    <property type="entry name" value="NAD_kinase"/>
    <property type="match status" value="1"/>
</dbReference>
<dbReference type="Pfam" id="PF01513">
    <property type="entry name" value="NAD_kinase"/>
    <property type="match status" value="1"/>
</dbReference>
<evidence type="ECO:0000256" key="3">
    <source>
        <dbReference type="ARBA" id="ARBA00022777"/>
    </source>
</evidence>
<proteinExistence type="inferred from homology"/>
<dbReference type="GO" id="GO:0006741">
    <property type="term" value="P:NADP+ biosynthetic process"/>
    <property type="evidence" value="ECO:0007669"/>
    <property type="project" value="InterPro"/>
</dbReference>
<feature type="compositionally biased region" description="Acidic residues" evidence="6">
    <location>
        <begin position="152"/>
        <end position="165"/>
    </location>
</feature>
<dbReference type="GO" id="GO:0019674">
    <property type="term" value="P:NAD+ metabolic process"/>
    <property type="evidence" value="ECO:0007669"/>
    <property type="project" value="InterPro"/>
</dbReference>
<evidence type="ECO:0000256" key="2">
    <source>
        <dbReference type="ARBA" id="ARBA00022679"/>
    </source>
</evidence>
<dbReference type="InterPro" id="IPR017438">
    <property type="entry name" value="ATP-NAD_kinase_N"/>
</dbReference>
<sequence>MKPSTTNPSSSAVASSIASTSSSTSNSSHQHQLSTYPTNHPQHQQSSSLGRFNDRVLTPNSPCFVHSHLDPGYNSDISHSMTRHERSRSRQPNPPPPVPQNPSHPSPTFSPKTPRPNLNFQSIGSMAIPDQQHSPHRIGNNGRRHDAPEQEGGYEYDDDDEEEESHESMTRQLAETATSVREISKQIGRTRIKAAIQSVLIITKARDNHLTRLTRELVISLARESLLAPISQQPTPSHELKPLVIYVDQQLRHSTRFDRAGLEKEFPDWFRPLSPQNKYKLRLSRSRSNSVSSISSMRSDLSSHSLASNSTTDSSPQDDGRLRYWTPEMCAKTPELFDLVITLGGDGTVLFASWLFQRIVPPIISFALGSLGFLTNFDYADHPKVLHEAIKLGVRINLRMRFSCTVYRASGSPVKRRAVRSGKTGEIFMNLLDKNGWQALENDSAPSIQRTTPCAAVKEDKEIACFSTYPAESFEVLNELVVDRGPSPYVSLLELFGDWIFPILSVSCTKNHLFNSPHSFIATGDDHHMTTVQADGLTVSTPTGSTAYSLSAGGSLVHPEIPAMLITPICPHTLSFRPMLLPDTMELRICVPYSSRSTAWASFDGRGRVELRQGDHIKVTASAYPFPTVCGVSQSIDWFHSISRTLKWNERERQKSFVMIEEERGAASSSSSNNNKVSQQGQSVTQSLTAVPELMKQQEEFEEDEVEEYDIDDVTPNISLAKGLGGQTTFHNQDNQPELNPEEMRKLELHNLDPNHHCHSTSDKSSQGASTLKNSNPSSIVGHSRKISPKISNPNLKAFAVWGLDSSSSSDGSSSDS</sequence>
<feature type="region of interest" description="Disordered" evidence="6">
    <location>
        <begin position="717"/>
        <end position="738"/>
    </location>
</feature>
<feature type="compositionally biased region" description="Basic and acidic residues" evidence="6">
    <location>
        <begin position="753"/>
        <end position="762"/>
    </location>
</feature>
<keyword evidence="2" id="KW-0808">Transferase</keyword>
<keyword evidence="4" id="KW-0521">NADP</keyword>
<evidence type="ECO:0000256" key="1">
    <source>
        <dbReference type="ARBA" id="ARBA00010995"/>
    </source>
</evidence>
<dbReference type="PANTHER" id="PTHR20275">
    <property type="entry name" value="NAD KINASE"/>
    <property type="match status" value="1"/>
</dbReference>
<dbReference type="EMBL" id="PKSL01000038">
    <property type="protein sequence ID" value="POW11491.1"/>
    <property type="molecule type" value="Genomic_DNA"/>
</dbReference>
<feature type="compositionally biased region" description="Polar residues" evidence="6">
    <location>
        <begin position="29"/>
        <end position="50"/>
    </location>
</feature>
<dbReference type="InterPro" id="IPR002504">
    <property type="entry name" value="NADK"/>
</dbReference>
<feature type="compositionally biased region" description="Low complexity" evidence="6">
    <location>
        <begin position="668"/>
        <end position="683"/>
    </location>
</feature>
<feature type="region of interest" description="Disordered" evidence="6">
    <location>
        <begin position="662"/>
        <end position="685"/>
    </location>
</feature>
<keyword evidence="5" id="KW-0520">NAD</keyword>
<comment type="caution">
    <text evidence="7">The sequence shown here is derived from an EMBL/GenBank/DDBJ whole genome shotgun (WGS) entry which is preliminary data.</text>
</comment>
<dbReference type="PANTHER" id="PTHR20275:SF0">
    <property type="entry name" value="NAD KINASE"/>
    <property type="match status" value="1"/>
</dbReference>
<dbReference type="InterPro" id="IPR017437">
    <property type="entry name" value="ATP-NAD_kinase_PpnK-typ_C"/>
</dbReference>
<organism evidence="7 8">
    <name type="scientific">Puccinia striiformis</name>
    <dbReference type="NCBI Taxonomy" id="27350"/>
    <lineage>
        <taxon>Eukaryota</taxon>
        <taxon>Fungi</taxon>
        <taxon>Dikarya</taxon>
        <taxon>Basidiomycota</taxon>
        <taxon>Pucciniomycotina</taxon>
        <taxon>Pucciniomycetes</taxon>
        <taxon>Pucciniales</taxon>
        <taxon>Pucciniaceae</taxon>
        <taxon>Puccinia</taxon>
    </lineage>
</organism>
<dbReference type="AlphaFoldDB" id="A0A2S4VPM5"/>
<gene>
    <name evidence="7" type="ORF">PSTT_05223</name>
</gene>
<dbReference type="Proteomes" id="UP000239156">
    <property type="component" value="Unassembled WGS sequence"/>
</dbReference>
<evidence type="ECO:0000256" key="6">
    <source>
        <dbReference type="SAM" id="MobiDB-lite"/>
    </source>
</evidence>
<evidence type="ECO:0000313" key="8">
    <source>
        <dbReference type="Proteomes" id="UP000239156"/>
    </source>
</evidence>
<keyword evidence="3" id="KW-0418">Kinase</keyword>
<dbReference type="InterPro" id="IPR016064">
    <property type="entry name" value="NAD/diacylglycerol_kinase_sf"/>
</dbReference>
<evidence type="ECO:0000313" key="7">
    <source>
        <dbReference type="EMBL" id="POW11491.1"/>
    </source>
</evidence>
<reference evidence="7" key="1">
    <citation type="submission" date="2017-12" db="EMBL/GenBank/DDBJ databases">
        <title>Gene loss provides genomic basis for host adaptation in cereal stripe rust fungi.</title>
        <authorList>
            <person name="Xia C."/>
        </authorList>
    </citation>
    <scope>NUCLEOTIDE SEQUENCE [LARGE SCALE GENOMIC DNA]</scope>
    <source>
        <strain evidence="7">93-210</strain>
    </source>
</reference>
<protein>
    <recommendedName>
        <fullName evidence="9">NAD+ kinase</fullName>
    </recommendedName>
</protein>
<feature type="compositionally biased region" description="Low complexity" evidence="6">
    <location>
        <begin position="302"/>
        <end position="315"/>
    </location>
</feature>
<feature type="non-terminal residue" evidence="7">
    <location>
        <position position="817"/>
    </location>
</feature>
<feature type="compositionally biased region" description="Polar residues" evidence="6">
    <location>
        <begin position="727"/>
        <end position="738"/>
    </location>
</feature>
<name>A0A2S4VPM5_9BASI</name>
<feature type="region of interest" description="Disordered" evidence="6">
    <location>
        <begin position="753"/>
        <end position="792"/>
    </location>
</feature>
<dbReference type="Gene3D" id="2.60.200.30">
    <property type="entry name" value="Probable inorganic polyphosphate/atp-NAD kinase, domain 2"/>
    <property type="match status" value="1"/>
</dbReference>
<dbReference type="GO" id="GO:0003951">
    <property type="term" value="F:NAD+ kinase activity"/>
    <property type="evidence" value="ECO:0007669"/>
    <property type="project" value="InterPro"/>
</dbReference>
<evidence type="ECO:0000256" key="5">
    <source>
        <dbReference type="ARBA" id="ARBA00023027"/>
    </source>
</evidence>
<keyword evidence="8" id="KW-1185">Reference proteome</keyword>